<evidence type="ECO:0000259" key="6">
    <source>
        <dbReference type="PROSITE" id="PS50045"/>
    </source>
</evidence>
<dbReference type="AlphaFoldDB" id="A0AAU0UMN0"/>
<dbReference type="GO" id="GO:0043565">
    <property type="term" value="F:sequence-specific DNA binding"/>
    <property type="evidence" value="ECO:0007669"/>
    <property type="project" value="InterPro"/>
</dbReference>
<dbReference type="Pfam" id="PF13426">
    <property type="entry name" value="PAS_9"/>
    <property type="match status" value="1"/>
</dbReference>
<dbReference type="SMART" id="SM00091">
    <property type="entry name" value="PAS"/>
    <property type="match status" value="1"/>
</dbReference>
<dbReference type="InterPro" id="IPR035965">
    <property type="entry name" value="PAS-like_dom_sf"/>
</dbReference>
<dbReference type="EMBL" id="CP121694">
    <property type="protein sequence ID" value="WRO21404.1"/>
    <property type="molecule type" value="Genomic_DNA"/>
</dbReference>
<dbReference type="PROSITE" id="PS00688">
    <property type="entry name" value="SIGMA54_INTERACT_3"/>
    <property type="match status" value="1"/>
</dbReference>
<dbReference type="Pfam" id="PF00571">
    <property type="entry name" value="CBS"/>
    <property type="match status" value="1"/>
</dbReference>
<gene>
    <name evidence="8" type="ORF">MFMK1_001212</name>
</gene>
<sequence length="577" mass="65622">MNLSSIRNFKAKDALAGPVMVVKDTIKIAELKQGQYSWLVVVDNKGAALGIAHSTDLIGAAEEKHLSKMMSDKFIPVQPTASLFDLLELIKTEDKLEFFLVQFNGHIQGVIDIKILLEEIWKIALETEAKLDAVLNSVQEAVTVINDKEEVVGWNEKAQELYGIKYQDILGKKLGTFFENLVVTKAKNENKEFRDSYHQSRNNTHVLINAKPVKLEGRVIGGVSSERDITELFYLHKKLSKTDYQLRKWEKRMDEIRGDDDPFVKIVGRSKKLNMVCSMTRRVAKTSASVLVRGESGVGKELFADAIHSTSSRKDRPIVVVNCAAIPQTLFESELFGYQSGSFTGADKSGRAGKFELANKGTIFLDEIGELELNMQAKLLRVLQSKVFYRVGGQEPIKVDVRIITATNRDLEKMVAEGTFREDLYYRLNVVSLDIPPLRERREDITDLVELFMNEFCRLYGRNGLEVEQEVMALLVNYHWPGNVRQLRNVVERMVVLTEDSTVQKHHLPREIRISALESNTEEFSLPGRTERTERDLIFKALEETNGNKTEAAKKLGIPRSTLYYKLNSYKKDIQEK</sequence>
<name>A0AAU0UMN0_9FIRM</name>
<dbReference type="Gene3D" id="3.30.450.20">
    <property type="entry name" value="PAS domain"/>
    <property type="match status" value="1"/>
</dbReference>
<feature type="domain" description="PAS" evidence="7">
    <location>
        <begin position="127"/>
        <end position="179"/>
    </location>
</feature>
<dbReference type="FunFam" id="3.40.50.300:FF:000006">
    <property type="entry name" value="DNA-binding transcriptional regulator NtrC"/>
    <property type="match status" value="1"/>
</dbReference>
<reference evidence="8 9" key="1">
    <citation type="submission" date="2023-04" db="EMBL/GenBank/DDBJ databases">
        <authorList>
            <person name="Hsu D."/>
        </authorList>
    </citation>
    <scope>NUCLEOTIDE SEQUENCE [LARGE SCALE GENOMIC DNA]</scope>
    <source>
        <strain evidence="8 9">MK1</strain>
    </source>
</reference>
<accession>A0AAU0UMN0</accession>
<dbReference type="CDD" id="cd00009">
    <property type="entry name" value="AAA"/>
    <property type="match status" value="1"/>
</dbReference>
<keyword evidence="5" id="KW-0804">Transcription</keyword>
<dbReference type="InterPro" id="IPR027417">
    <property type="entry name" value="P-loop_NTPase"/>
</dbReference>
<dbReference type="Gene3D" id="1.10.8.60">
    <property type="match status" value="1"/>
</dbReference>
<dbReference type="PROSITE" id="PS00676">
    <property type="entry name" value="SIGMA54_INTERACT_2"/>
    <property type="match status" value="1"/>
</dbReference>
<dbReference type="InterPro" id="IPR058031">
    <property type="entry name" value="AAA_lid_NorR"/>
</dbReference>
<dbReference type="InterPro" id="IPR009057">
    <property type="entry name" value="Homeodomain-like_sf"/>
</dbReference>
<dbReference type="PROSITE" id="PS00675">
    <property type="entry name" value="SIGMA54_INTERACT_1"/>
    <property type="match status" value="1"/>
</dbReference>
<dbReference type="GO" id="GO:0005524">
    <property type="term" value="F:ATP binding"/>
    <property type="evidence" value="ECO:0007669"/>
    <property type="project" value="UniProtKB-KW"/>
</dbReference>
<dbReference type="Pfam" id="PF25601">
    <property type="entry name" value="AAA_lid_14"/>
    <property type="match status" value="1"/>
</dbReference>
<dbReference type="GO" id="GO:0006355">
    <property type="term" value="P:regulation of DNA-templated transcription"/>
    <property type="evidence" value="ECO:0007669"/>
    <property type="project" value="InterPro"/>
</dbReference>
<evidence type="ECO:0000313" key="8">
    <source>
        <dbReference type="EMBL" id="WRO21404.1"/>
    </source>
</evidence>
<evidence type="ECO:0000256" key="4">
    <source>
        <dbReference type="ARBA" id="ARBA00023125"/>
    </source>
</evidence>
<evidence type="ECO:0000313" key="9">
    <source>
        <dbReference type="Proteomes" id="UP001329915"/>
    </source>
</evidence>
<keyword evidence="1" id="KW-0547">Nucleotide-binding</keyword>
<dbReference type="PRINTS" id="PR01590">
    <property type="entry name" value="HTHFIS"/>
</dbReference>
<dbReference type="SMART" id="SM00382">
    <property type="entry name" value="AAA"/>
    <property type="match status" value="1"/>
</dbReference>
<evidence type="ECO:0000256" key="2">
    <source>
        <dbReference type="ARBA" id="ARBA00022840"/>
    </source>
</evidence>
<dbReference type="PANTHER" id="PTHR32071">
    <property type="entry name" value="TRANSCRIPTIONAL REGULATORY PROTEIN"/>
    <property type="match status" value="1"/>
</dbReference>
<dbReference type="Gene3D" id="3.10.580.10">
    <property type="entry name" value="CBS-domain"/>
    <property type="match status" value="1"/>
</dbReference>
<dbReference type="InterPro" id="IPR025662">
    <property type="entry name" value="Sigma_54_int_dom_ATP-bd_1"/>
</dbReference>
<dbReference type="PROSITE" id="PS50112">
    <property type="entry name" value="PAS"/>
    <property type="match status" value="1"/>
</dbReference>
<dbReference type="InterPro" id="IPR002078">
    <property type="entry name" value="Sigma_54_int"/>
</dbReference>
<dbReference type="RefSeq" id="WP_366924248.1">
    <property type="nucleotide sequence ID" value="NZ_CP121694.1"/>
</dbReference>
<dbReference type="SUPFAM" id="SSF54631">
    <property type="entry name" value="CBS-domain pair"/>
    <property type="match status" value="1"/>
</dbReference>
<evidence type="ECO:0000256" key="1">
    <source>
        <dbReference type="ARBA" id="ARBA00022741"/>
    </source>
</evidence>
<dbReference type="PROSITE" id="PS50045">
    <property type="entry name" value="SIGMA54_INTERACT_4"/>
    <property type="match status" value="1"/>
</dbReference>
<dbReference type="KEGG" id="dbc:MFMK1_001212"/>
<dbReference type="SUPFAM" id="SSF52540">
    <property type="entry name" value="P-loop containing nucleoside triphosphate hydrolases"/>
    <property type="match status" value="1"/>
</dbReference>
<keyword evidence="3" id="KW-0805">Transcription regulation</keyword>
<dbReference type="InterPro" id="IPR003593">
    <property type="entry name" value="AAA+_ATPase"/>
</dbReference>
<dbReference type="NCBIfam" id="TIGR00229">
    <property type="entry name" value="sensory_box"/>
    <property type="match status" value="1"/>
</dbReference>
<protein>
    <submittedName>
        <fullName evidence="8">Sigma 54-interacting transcriptional regulator</fullName>
    </submittedName>
</protein>
<dbReference type="InterPro" id="IPR002197">
    <property type="entry name" value="HTH_Fis"/>
</dbReference>
<keyword evidence="9" id="KW-1185">Reference proteome</keyword>
<keyword evidence="4" id="KW-0238">DNA-binding</keyword>
<dbReference type="InterPro" id="IPR025944">
    <property type="entry name" value="Sigma_54_int_dom_CS"/>
</dbReference>
<dbReference type="SUPFAM" id="SSF55785">
    <property type="entry name" value="PYP-like sensor domain (PAS domain)"/>
    <property type="match status" value="1"/>
</dbReference>
<dbReference type="InterPro" id="IPR046342">
    <property type="entry name" value="CBS_dom_sf"/>
</dbReference>
<dbReference type="InterPro" id="IPR000644">
    <property type="entry name" value="CBS_dom"/>
</dbReference>
<feature type="domain" description="Sigma-54 factor interaction" evidence="6">
    <location>
        <begin position="266"/>
        <end position="496"/>
    </location>
</feature>
<proteinExistence type="predicted"/>
<dbReference type="PANTHER" id="PTHR32071:SF57">
    <property type="entry name" value="C4-DICARBOXYLATE TRANSPORT TRANSCRIPTIONAL REGULATORY PROTEIN DCTD"/>
    <property type="match status" value="1"/>
</dbReference>
<dbReference type="Pfam" id="PF00158">
    <property type="entry name" value="Sigma54_activat"/>
    <property type="match status" value="1"/>
</dbReference>
<evidence type="ECO:0000256" key="3">
    <source>
        <dbReference type="ARBA" id="ARBA00023015"/>
    </source>
</evidence>
<dbReference type="Gene3D" id="1.10.10.60">
    <property type="entry name" value="Homeodomain-like"/>
    <property type="match status" value="1"/>
</dbReference>
<dbReference type="Proteomes" id="UP001329915">
    <property type="component" value="Chromosome"/>
</dbReference>
<dbReference type="InterPro" id="IPR025943">
    <property type="entry name" value="Sigma_54_int_dom_ATP-bd_2"/>
</dbReference>
<dbReference type="Gene3D" id="3.40.50.300">
    <property type="entry name" value="P-loop containing nucleotide triphosphate hydrolases"/>
    <property type="match status" value="1"/>
</dbReference>
<dbReference type="SUPFAM" id="SSF46689">
    <property type="entry name" value="Homeodomain-like"/>
    <property type="match status" value="1"/>
</dbReference>
<organism evidence="8 9">
    <name type="scientific">Metallumcola ferriviriculae</name>
    <dbReference type="NCBI Taxonomy" id="3039180"/>
    <lineage>
        <taxon>Bacteria</taxon>
        <taxon>Bacillati</taxon>
        <taxon>Bacillota</taxon>
        <taxon>Clostridia</taxon>
        <taxon>Neomoorellales</taxon>
        <taxon>Desulfitibacteraceae</taxon>
        <taxon>Metallumcola</taxon>
    </lineage>
</organism>
<keyword evidence="2" id="KW-0067">ATP-binding</keyword>
<evidence type="ECO:0000256" key="5">
    <source>
        <dbReference type="ARBA" id="ARBA00023163"/>
    </source>
</evidence>
<dbReference type="Pfam" id="PF02954">
    <property type="entry name" value="HTH_8"/>
    <property type="match status" value="1"/>
</dbReference>
<evidence type="ECO:0000259" key="7">
    <source>
        <dbReference type="PROSITE" id="PS50112"/>
    </source>
</evidence>
<dbReference type="InterPro" id="IPR000014">
    <property type="entry name" value="PAS"/>
</dbReference>